<gene>
    <name evidence="2" type="ORF">BN1723_018383</name>
</gene>
<sequence>MKEDEVADKYNQSTEVNEWRKDLFSLTQHLAMSTRVGAEMVSAGLMDVLVEIMKTRSNVAQRNHATILSFIDGLIWSYQNAFHAFFNGDGLDAISELLVTSVKEGTHLADAGRGTQPEYHSSVVDYNIPFHHQQTLKWLLKFMHHMMTNSYSLGGNTDRLLRNLVDKSD</sequence>
<dbReference type="Proteomes" id="UP000045706">
    <property type="component" value="Unassembled WGS sequence"/>
</dbReference>
<evidence type="ECO:0000313" key="2">
    <source>
        <dbReference type="EMBL" id="CRK29170.1"/>
    </source>
</evidence>
<feature type="domain" description="DUF913" evidence="1">
    <location>
        <begin position="66"/>
        <end position="168"/>
    </location>
</feature>
<evidence type="ECO:0000259" key="1">
    <source>
        <dbReference type="Pfam" id="PF06025"/>
    </source>
</evidence>
<accession>A0A0G4M5D9</accession>
<dbReference type="InterPro" id="IPR010314">
    <property type="entry name" value="E3_Ub_ligase_DUF913"/>
</dbReference>
<organism evidence="2 3">
    <name type="scientific">Verticillium longisporum</name>
    <name type="common">Verticillium dahliae var. longisporum</name>
    <dbReference type="NCBI Taxonomy" id="100787"/>
    <lineage>
        <taxon>Eukaryota</taxon>
        <taxon>Fungi</taxon>
        <taxon>Dikarya</taxon>
        <taxon>Ascomycota</taxon>
        <taxon>Pezizomycotina</taxon>
        <taxon>Sordariomycetes</taxon>
        <taxon>Hypocreomycetidae</taxon>
        <taxon>Glomerellales</taxon>
        <taxon>Plectosphaerellaceae</taxon>
        <taxon>Verticillium</taxon>
    </lineage>
</organism>
<dbReference type="AlphaFoldDB" id="A0A0G4M5D9"/>
<evidence type="ECO:0000313" key="3">
    <source>
        <dbReference type="Proteomes" id="UP000045706"/>
    </source>
</evidence>
<dbReference type="EMBL" id="CVQI01021902">
    <property type="protein sequence ID" value="CRK29170.1"/>
    <property type="molecule type" value="Genomic_DNA"/>
</dbReference>
<reference evidence="3" key="1">
    <citation type="submission" date="2015-05" db="EMBL/GenBank/DDBJ databases">
        <authorList>
            <person name="Fogelqvist Johan"/>
        </authorList>
    </citation>
    <scope>NUCLEOTIDE SEQUENCE [LARGE SCALE GENOMIC DNA]</scope>
</reference>
<dbReference type="Pfam" id="PF06025">
    <property type="entry name" value="DUF913"/>
    <property type="match status" value="1"/>
</dbReference>
<name>A0A0G4M5D9_VERLO</name>
<proteinExistence type="predicted"/>
<protein>
    <recommendedName>
        <fullName evidence="1">DUF913 domain-containing protein</fullName>
    </recommendedName>
</protein>
<feature type="non-terminal residue" evidence="2">
    <location>
        <position position="169"/>
    </location>
</feature>